<dbReference type="GO" id="GO:0016887">
    <property type="term" value="F:ATP hydrolysis activity"/>
    <property type="evidence" value="ECO:0007669"/>
    <property type="project" value="InterPro"/>
</dbReference>
<keyword evidence="3" id="KW-0813">Transport</keyword>
<evidence type="ECO:0000256" key="5">
    <source>
        <dbReference type="ARBA" id="ARBA00022840"/>
    </source>
</evidence>
<reference evidence="9" key="1">
    <citation type="submission" date="2017-03" db="EMBL/GenBank/DDBJ databases">
        <authorList>
            <person name="Lund M.B."/>
        </authorList>
    </citation>
    <scope>NUCLEOTIDE SEQUENCE [LARGE SCALE GENOMIC DNA]</scope>
</reference>
<evidence type="ECO:0000259" key="7">
    <source>
        <dbReference type="PROSITE" id="PS50893"/>
    </source>
</evidence>
<dbReference type="GO" id="GO:0005524">
    <property type="term" value="F:ATP binding"/>
    <property type="evidence" value="ECO:0007669"/>
    <property type="project" value="UniProtKB-KW"/>
</dbReference>
<dbReference type="PROSITE" id="PS00211">
    <property type="entry name" value="ABC_TRANSPORTER_1"/>
    <property type="match status" value="1"/>
</dbReference>
<dbReference type="SUPFAM" id="SSF52540">
    <property type="entry name" value="P-loop containing nucleoside triphosphate hydrolases"/>
    <property type="match status" value="1"/>
</dbReference>
<name>A0A2A6FNE3_9MICO</name>
<feature type="domain" description="ABC transporter" evidence="7">
    <location>
        <begin position="6"/>
        <end position="229"/>
    </location>
</feature>
<sequence>MTDSAVYASNVVVAYGDHEAVRGVDLRIRQGEFYTLLGTNGAGKTSLLEAIEGLRRPQAGTIEVLGGDPKEPLVRSRLGIMLQESGFAPDLTAAESIGLFGGLSGRRDAPSRVLELVGLENAGSTRVANLSGGERRRLDLAVALFGTPELLFLDEPSAGLDPQARDRLWSAVRGLAAQGTTVFLTTHYLEEAEAHADRVGVMHDGRLVVEGSLTELAARNPARIRFEVSRQVSADLPVTATWDEGTATIETRRLQEDLTTLLAWARERAIVLGGLSATAPGLRDLVRSVSEGGADV</sequence>
<dbReference type="PANTHER" id="PTHR42711:SF5">
    <property type="entry name" value="ABC TRANSPORTER ATP-BINDING PROTEIN NATA"/>
    <property type="match status" value="1"/>
</dbReference>
<dbReference type="InterPro" id="IPR017871">
    <property type="entry name" value="ABC_transporter-like_CS"/>
</dbReference>
<evidence type="ECO:0000313" key="8">
    <source>
        <dbReference type="EMBL" id="PDQ34106.1"/>
    </source>
</evidence>
<evidence type="ECO:0000256" key="3">
    <source>
        <dbReference type="ARBA" id="ARBA00022448"/>
    </source>
</evidence>
<dbReference type="CDD" id="cd03230">
    <property type="entry name" value="ABC_DR_subfamily_A"/>
    <property type="match status" value="1"/>
</dbReference>
<dbReference type="InterPro" id="IPR003593">
    <property type="entry name" value="AAA+_ATPase"/>
</dbReference>
<dbReference type="EMBL" id="NAEP01000069">
    <property type="protein sequence ID" value="PDQ34106.1"/>
    <property type="molecule type" value="Genomic_DNA"/>
</dbReference>
<comment type="subcellular location">
    <subcellularLocation>
        <location evidence="1">Cell membrane</location>
        <topology evidence="1">Peripheral membrane protein</topology>
    </subcellularLocation>
</comment>
<dbReference type="InterPro" id="IPR027417">
    <property type="entry name" value="P-loop_NTPase"/>
</dbReference>
<comment type="similarity">
    <text evidence="2">Belongs to the ABC transporter superfamily.</text>
</comment>
<dbReference type="InterPro" id="IPR003439">
    <property type="entry name" value="ABC_transporter-like_ATP-bd"/>
</dbReference>
<dbReference type="PANTHER" id="PTHR42711">
    <property type="entry name" value="ABC TRANSPORTER ATP-BINDING PROTEIN"/>
    <property type="match status" value="1"/>
</dbReference>
<dbReference type="AlphaFoldDB" id="A0A2A6FNE3"/>
<evidence type="ECO:0000256" key="1">
    <source>
        <dbReference type="ARBA" id="ARBA00004202"/>
    </source>
</evidence>
<dbReference type="GO" id="GO:0046677">
    <property type="term" value="P:response to antibiotic"/>
    <property type="evidence" value="ECO:0007669"/>
    <property type="project" value="UniProtKB-KW"/>
</dbReference>
<gene>
    <name evidence="8" type="ORF">B5766_12790</name>
</gene>
<organism evidence="8 9">
    <name type="scientific">Candidatus Lumbricidiphila eiseniae</name>
    <dbReference type="NCBI Taxonomy" id="1969409"/>
    <lineage>
        <taxon>Bacteria</taxon>
        <taxon>Bacillati</taxon>
        <taxon>Actinomycetota</taxon>
        <taxon>Actinomycetes</taxon>
        <taxon>Micrococcales</taxon>
        <taxon>Microbacteriaceae</taxon>
        <taxon>Candidatus Lumbricidiphila</taxon>
    </lineage>
</organism>
<dbReference type="Pfam" id="PF00005">
    <property type="entry name" value="ABC_tran"/>
    <property type="match status" value="1"/>
</dbReference>
<dbReference type="PROSITE" id="PS50893">
    <property type="entry name" value="ABC_TRANSPORTER_2"/>
    <property type="match status" value="1"/>
</dbReference>
<dbReference type="InterPro" id="IPR050763">
    <property type="entry name" value="ABC_transporter_ATP-binding"/>
</dbReference>
<keyword evidence="6" id="KW-0046">Antibiotic resistance</keyword>
<evidence type="ECO:0000256" key="6">
    <source>
        <dbReference type="ARBA" id="ARBA00023251"/>
    </source>
</evidence>
<accession>A0A2A6FNE3</accession>
<evidence type="ECO:0000313" key="9">
    <source>
        <dbReference type="Proteomes" id="UP000219994"/>
    </source>
</evidence>
<dbReference type="GO" id="GO:0005886">
    <property type="term" value="C:plasma membrane"/>
    <property type="evidence" value="ECO:0007669"/>
    <property type="project" value="UniProtKB-SubCell"/>
</dbReference>
<dbReference type="Gene3D" id="3.40.50.300">
    <property type="entry name" value="P-loop containing nucleotide triphosphate hydrolases"/>
    <property type="match status" value="1"/>
</dbReference>
<keyword evidence="5" id="KW-0067">ATP-binding</keyword>
<dbReference type="Proteomes" id="UP000219994">
    <property type="component" value="Unassembled WGS sequence"/>
</dbReference>
<keyword evidence="4" id="KW-0547">Nucleotide-binding</keyword>
<evidence type="ECO:0000256" key="4">
    <source>
        <dbReference type="ARBA" id="ARBA00022741"/>
    </source>
</evidence>
<evidence type="ECO:0000256" key="2">
    <source>
        <dbReference type="ARBA" id="ARBA00005417"/>
    </source>
</evidence>
<protein>
    <recommendedName>
        <fullName evidence="7">ABC transporter domain-containing protein</fullName>
    </recommendedName>
</protein>
<comment type="caution">
    <text evidence="8">The sequence shown here is derived from an EMBL/GenBank/DDBJ whole genome shotgun (WGS) entry which is preliminary data.</text>
</comment>
<proteinExistence type="inferred from homology"/>
<dbReference type="SMART" id="SM00382">
    <property type="entry name" value="AAA"/>
    <property type="match status" value="1"/>
</dbReference>